<sequence length="174" mass="19687">MAASKSYYARPSYRFLPSDRDHYAPIAHDSAFEMDESDLYNSVRSNSPEFRKPALGSRFTKKSSSKPSRTESVDRNVTGGTPSSLPVNIPDWSKILRDEYRDNRRGDGVDDDDVDGDVDCENGVRVPPHEFLARQMARTRIASFSVHEGIGRTLKGRDLSRVRNAIWEKTGFQD</sequence>
<dbReference type="PANTHER" id="PTHR46525:SF2">
    <property type="entry name" value="EMB|CAB72159.1"/>
    <property type="match status" value="1"/>
</dbReference>
<evidence type="ECO:0000256" key="1">
    <source>
        <dbReference type="ARBA" id="ARBA00034773"/>
    </source>
</evidence>
<dbReference type="Proteomes" id="UP000516437">
    <property type="component" value="Chromosome 2"/>
</dbReference>
<feature type="region of interest" description="Disordered" evidence="2">
    <location>
        <begin position="102"/>
        <end position="124"/>
    </location>
</feature>
<dbReference type="PANTHER" id="PTHR46525">
    <property type="entry name" value="EMB|CAB72159.1"/>
    <property type="match status" value="1"/>
</dbReference>
<proteinExistence type="inferred from homology"/>
<feature type="region of interest" description="Disordered" evidence="2">
    <location>
        <begin position="42"/>
        <end position="89"/>
    </location>
</feature>
<name>A0A6A1W8Z3_9ROSI</name>
<gene>
    <name evidence="3" type="ORF">CJ030_MR2G024026</name>
</gene>
<comment type="caution">
    <text evidence="3">The sequence shown here is derived from an EMBL/GenBank/DDBJ whole genome shotgun (WGS) entry which is preliminary data.</text>
</comment>
<dbReference type="GO" id="GO:0010150">
    <property type="term" value="P:leaf senescence"/>
    <property type="evidence" value="ECO:0007669"/>
    <property type="project" value="UniProtKB-ARBA"/>
</dbReference>
<evidence type="ECO:0000313" key="4">
    <source>
        <dbReference type="Proteomes" id="UP000516437"/>
    </source>
</evidence>
<evidence type="ECO:0000256" key="2">
    <source>
        <dbReference type="SAM" id="MobiDB-lite"/>
    </source>
</evidence>
<dbReference type="InterPro" id="IPR007608">
    <property type="entry name" value="Senescence_reg_S40"/>
</dbReference>
<comment type="similarity">
    <text evidence="1">Belongs to the senescence regulator S40 family.</text>
</comment>
<protein>
    <recommendedName>
        <fullName evidence="5">Senescence regulator</fullName>
    </recommendedName>
</protein>
<reference evidence="3 4" key="1">
    <citation type="journal article" date="2019" name="Plant Biotechnol. J.">
        <title>The red bayberry genome and genetic basis of sex determination.</title>
        <authorList>
            <person name="Jia H.M."/>
            <person name="Jia H.J."/>
            <person name="Cai Q.L."/>
            <person name="Wang Y."/>
            <person name="Zhao H.B."/>
            <person name="Yang W.F."/>
            <person name="Wang G.Y."/>
            <person name="Li Y.H."/>
            <person name="Zhan D.L."/>
            <person name="Shen Y.T."/>
            <person name="Niu Q.F."/>
            <person name="Chang L."/>
            <person name="Qiu J."/>
            <person name="Zhao L."/>
            <person name="Xie H.B."/>
            <person name="Fu W.Y."/>
            <person name="Jin J."/>
            <person name="Li X.W."/>
            <person name="Jiao Y."/>
            <person name="Zhou C.C."/>
            <person name="Tu T."/>
            <person name="Chai C.Y."/>
            <person name="Gao J.L."/>
            <person name="Fan L.J."/>
            <person name="van de Weg E."/>
            <person name="Wang J.Y."/>
            <person name="Gao Z.S."/>
        </authorList>
    </citation>
    <scope>NUCLEOTIDE SEQUENCE [LARGE SCALE GENOMIC DNA]</scope>
    <source>
        <tissue evidence="3">Leaves</tissue>
    </source>
</reference>
<dbReference type="AlphaFoldDB" id="A0A6A1W8Z3"/>
<dbReference type="Pfam" id="PF04520">
    <property type="entry name" value="Senescence_reg"/>
    <property type="match status" value="1"/>
</dbReference>
<feature type="compositionally biased region" description="Acidic residues" evidence="2">
    <location>
        <begin position="109"/>
        <end position="120"/>
    </location>
</feature>
<evidence type="ECO:0008006" key="5">
    <source>
        <dbReference type="Google" id="ProtNLM"/>
    </source>
</evidence>
<organism evidence="3 4">
    <name type="scientific">Morella rubra</name>
    <name type="common">Chinese bayberry</name>
    <dbReference type="NCBI Taxonomy" id="262757"/>
    <lineage>
        <taxon>Eukaryota</taxon>
        <taxon>Viridiplantae</taxon>
        <taxon>Streptophyta</taxon>
        <taxon>Embryophyta</taxon>
        <taxon>Tracheophyta</taxon>
        <taxon>Spermatophyta</taxon>
        <taxon>Magnoliopsida</taxon>
        <taxon>eudicotyledons</taxon>
        <taxon>Gunneridae</taxon>
        <taxon>Pentapetalae</taxon>
        <taxon>rosids</taxon>
        <taxon>fabids</taxon>
        <taxon>Fagales</taxon>
        <taxon>Myricaceae</taxon>
        <taxon>Morella</taxon>
    </lineage>
</organism>
<dbReference type="EMBL" id="RXIC02000020">
    <property type="protein sequence ID" value="KAB1221665.1"/>
    <property type="molecule type" value="Genomic_DNA"/>
</dbReference>
<accession>A0A6A1W8Z3</accession>
<evidence type="ECO:0000313" key="3">
    <source>
        <dbReference type="EMBL" id="KAB1221665.1"/>
    </source>
</evidence>
<keyword evidence="4" id="KW-1185">Reference proteome</keyword>
<dbReference type="OrthoDB" id="1917735at2759"/>